<evidence type="ECO:0000313" key="2">
    <source>
        <dbReference type="Proteomes" id="UP000253226"/>
    </source>
</evidence>
<name>A0A367WGK5_9PROT</name>
<sequence>MPVTVMTPANPQLWPKAANCDHLRAWLDPAGLPGQMMRYVRYCDYIWQDFYHPPFLFRNRDQLFVLKTRQAYDVHPQ</sequence>
<dbReference type="EMBL" id="JPWF01000001">
    <property type="protein sequence ID" value="RCK39612.1"/>
    <property type="molecule type" value="Genomic_DNA"/>
</dbReference>
<organism evidence="1 2">
    <name type="scientific">Thalassospira profundimaris</name>
    <dbReference type="NCBI Taxonomy" id="502049"/>
    <lineage>
        <taxon>Bacteria</taxon>
        <taxon>Pseudomonadati</taxon>
        <taxon>Pseudomonadota</taxon>
        <taxon>Alphaproteobacteria</taxon>
        <taxon>Rhodospirillales</taxon>
        <taxon>Thalassospiraceae</taxon>
        <taxon>Thalassospira</taxon>
    </lineage>
</organism>
<dbReference type="AlphaFoldDB" id="A0A367WGK5"/>
<accession>A0A367WGK5</accession>
<proteinExistence type="predicted"/>
<evidence type="ECO:0000313" key="1">
    <source>
        <dbReference type="EMBL" id="RCK39612.1"/>
    </source>
</evidence>
<gene>
    <name evidence="1" type="ORF">TH19_00725</name>
</gene>
<protein>
    <submittedName>
        <fullName evidence="1">Uncharacterized protein</fullName>
    </submittedName>
</protein>
<dbReference type="Proteomes" id="UP000253226">
    <property type="component" value="Unassembled WGS sequence"/>
</dbReference>
<reference evidence="1 2" key="1">
    <citation type="submission" date="2014-07" db="EMBL/GenBank/DDBJ databases">
        <title>Draft genome sequence of Thalassospira profundimaris 35.</title>
        <authorList>
            <person name="Lai Q."/>
            <person name="Shao Z."/>
        </authorList>
    </citation>
    <scope>NUCLEOTIDE SEQUENCE [LARGE SCALE GENOMIC DNA]</scope>
    <source>
        <strain evidence="1 2">35</strain>
    </source>
</reference>
<comment type="caution">
    <text evidence="1">The sequence shown here is derived from an EMBL/GenBank/DDBJ whole genome shotgun (WGS) entry which is preliminary data.</text>
</comment>